<dbReference type="GO" id="GO:0004175">
    <property type="term" value="F:endopeptidase activity"/>
    <property type="evidence" value="ECO:0007669"/>
    <property type="project" value="UniProtKB-ARBA"/>
</dbReference>
<feature type="transmembrane region" description="Helical" evidence="1">
    <location>
        <begin position="152"/>
        <end position="172"/>
    </location>
</feature>
<dbReference type="GO" id="GO:0080120">
    <property type="term" value="P:CAAX-box protein maturation"/>
    <property type="evidence" value="ECO:0007669"/>
    <property type="project" value="UniProtKB-ARBA"/>
</dbReference>
<dbReference type="PANTHER" id="PTHR39430:SF1">
    <property type="entry name" value="PROTEASE"/>
    <property type="match status" value="1"/>
</dbReference>
<dbReference type="EMBL" id="LIAN01000138">
    <property type="protein sequence ID" value="KRO37114.1"/>
    <property type="molecule type" value="Genomic_DNA"/>
</dbReference>
<evidence type="ECO:0000259" key="2">
    <source>
        <dbReference type="Pfam" id="PF02517"/>
    </source>
</evidence>
<dbReference type="Proteomes" id="UP000052955">
    <property type="component" value="Unassembled WGS sequence"/>
</dbReference>
<feature type="transmembrane region" description="Helical" evidence="1">
    <location>
        <begin position="31"/>
        <end position="48"/>
    </location>
</feature>
<dbReference type="InterPro" id="IPR003675">
    <property type="entry name" value="Rce1/LyrA-like_dom"/>
</dbReference>
<keyword evidence="1" id="KW-1133">Transmembrane helix</keyword>
<protein>
    <recommendedName>
        <fullName evidence="2">CAAX prenyl protease 2/Lysostaphin resistance protein A-like domain-containing protein</fullName>
    </recommendedName>
</protein>
<organism evidence="3 4">
    <name type="scientific">Actinobacteria bacterium BACL15 MAG-120823-bin78</name>
    <dbReference type="NCBI Taxonomy" id="1655563"/>
    <lineage>
        <taxon>Bacteria</taxon>
        <taxon>Bacillati</taxon>
        <taxon>Actinomycetota</taxon>
        <taxon>Actinomycetes</taxon>
        <taxon>Actinomycetes incertae sedis</taxon>
        <taxon>ac1 cluster</taxon>
    </lineage>
</organism>
<feature type="transmembrane region" description="Helical" evidence="1">
    <location>
        <begin position="60"/>
        <end position="81"/>
    </location>
</feature>
<reference evidence="3 4" key="1">
    <citation type="submission" date="2015-10" db="EMBL/GenBank/DDBJ databases">
        <title>Metagenome-Assembled Genomes uncover a global brackish microbiome.</title>
        <authorList>
            <person name="Hugerth L.W."/>
            <person name="Larsson J."/>
            <person name="Alneberg J."/>
            <person name="Lindh M.V."/>
            <person name="Legrand C."/>
            <person name="Pinhassi J."/>
            <person name="Andersson A.F."/>
        </authorList>
    </citation>
    <scope>NUCLEOTIDE SEQUENCE [LARGE SCALE GENOMIC DNA]</scope>
    <source>
        <strain evidence="3">BACL15 MAG-120823-bin78</strain>
    </source>
</reference>
<dbReference type="Pfam" id="PF02517">
    <property type="entry name" value="Rce1-like"/>
    <property type="match status" value="1"/>
</dbReference>
<dbReference type="AlphaFoldDB" id="A0A0R2PQJ8"/>
<gene>
    <name evidence="3" type="ORF">ABR55_03560</name>
</gene>
<comment type="caution">
    <text evidence="3">The sequence shown here is derived from an EMBL/GenBank/DDBJ whole genome shotgun (WGS) entry which is preliminary data.</text>
</comment>
<feature type="domain" description="CAAX prenyl protease 2/Lysostaphin resistance protein A-like" evidence="2">
    <location>
        <begin position="93"/>
        <end position="187"/>
    </location>
</feature>
<proteinExistence type="predicted"/>
<feature type="transmembrane region" description="Helical" evidence="1">
    <location>
        <begin position="93"/>
        <end position="110"/>
    </location>
</feature>
<name>A0A0R2PQJ8_9ACTN</name>
<sequence length="259" mass="28660">MWLGLIIVSLIAILILNYSKVLVPGERFDGTGSYAIMGLFALAVMWWLRTPTLAYFARPVFGWKFAVAFVLMVNLIVVQIRGEDFTQVDPDKWVRGVIFLIAVAAAEEIFSRGVVFGALARYGLTVAVVGSSLMFGLMHINSYIGDFDPWPAYWHVVSATSFGIFACALMVVTRSIWMPIVLHTFSNGGLLLRNAEQVQAERDAVTSVELFAGLIQPLPIVATFVIPSLVLFWLAAGMPLHPTAHRLAVKWKLIEMGEK</sequence>
<keyword evidence="1" id="KW-0472">Membrane</keyword>
<evidence type="ECO:0000256" key="1">
    <source>
        <dbReference type="SAM" id="Phobius"/>
    </source>
</evidence>
<evidence type="ECO:0000313" key="4">
    <source>
        <dbReference type="Proteomes" id="UP000052955"/>
    </source>
</evidence>
<evidence type="ECO:0000313" key="3">
    <source>
        <dbReference type="EMBL" id="KRO37114.1"/>
    </source>
</evidence>
<keyword evidence="1" id="KW-0812">Transmembrane</keyword>
<accession>A0A0R2PQJ8</accession>
<dbReference type="PANTHER" id="PTHR39430">
    <property type="entry name" value="MEMBRANE-ASSOCIATED PROTEASE-RELATED"/>
    <property type="match status" value="1"/>
</dbReference>
<feature type="transmembrane region" description="Helical" evidence="1">
    <location>
        <begin position="122"/>
        <end position="140"/>
    </location>
</feature>
<feature type="transmembrane region" description="Helical" evidence="1">
    <location>
        <begin position="218"/>
        <end position="236"/>
    </location>
</feature>